<feature type="non-terminal residue" evidence="2">
    <location>
        <position position="1"/>
    </location>
</feature>
<accession>A0A427AMK7</accession>
<evidence type="ECO:0000313" key="2">
    <source>
        <dbReference type="EMBL" id="RRT77401.1"/>
    </source>
</evidence>
<evidence type="ECO:0000256" key="1">
    <source>
        <dbReference type="SAM" id="MobiDB-lite"/>
    </source>
</evidence>
<organism evidence="2 3">
    <name type="scientific">Ensete ventricosum</name>
    <name type="common">Abyssinian banana</name>
    <name type="synonym">Musa ensete</name>
    <dbReference type="NCBI Taxonomy" id="4639"/>
    <lineage>
        <taxon>Eukaryota</taxon>
        <taxon>Viridiplantae</taxon>
        <taxon>Streptophyta</taxon>
        <taxon>Embryophyta</taxon>
        <taxon>Tracheophyta</taxon>
        <taxon>Spermatophyta</taxon>
        <taxon>Magnoliopsida</taxon>
        <taxon>Liliopsida</taxon>
        <taxon>Zingiberales</taxon>
        <taxon>Musaceae</taxon>
        <taxon>Ensete</taxon>
    </lineage>
</organism>
<feature type="region of interest" description="Disordered" evidence="1">
    <location>
        <begin position="1"/>
        <end position="23"/>
    </location>
</feature>
<dbReference type="AlphaFoldDB" id="A0A427AMK7"/>
<protein>
    <submittedName>
        <fullName evidence="2">Uncharacterized protein</fullName>
    </submittedName>
</protein>
<feature type="compositionally biased region" description="Basic and acidic residues" evidence="1">
    <location>
        <begin position="11"/>
        <end position="23"/>
    </location>
</feature>
<dbReference type="EMBL" id="AMZH03001940">
    <property type="protein sequence ID" value="RRT77401.1"/>
    <property type="molecule type" value="Genomic_DNA"/>
</dbReference>
<reference evidence="2 3" key="1">
    <citation type="journal article" date="2014" name="Agronomy (Basel)">
        <title>A Draft Genome Sequence for Ensete ventricosum, the Drought-Tolerant Tree Against Hunger.</title>
        <authorList>
            <person name="Harrison J."/>
            <person name="Moore K.A."/>
            <person name="Paszkiewicz K."/>
            <person name="Jones T."/>
            <person name="Grant M."/>
            <person name="Ambacheew D."/>
            <person name="Muzemil S."/>
            <person name="Studholme D.J."/>
        </authorList>
    </citation>
    <scope>NUCLEOTIDE SEQUENCE [LARGE SCALE GENOMIC DNA]</scope>
</reference>
<dbReference type="Proteomes" id="UP000287651">
    <property type="component" value="Unassembled WGS sequence"/>
</dbReference>
<feature type="compositionally biased region" description="Basic residues" evidence="1">
    <location>
        <begin position="1"/>
        <end position="10"/>
    </location>
</feature>
<proteinExistence type="predicted"/>
<comment type="caution">
    <text evidence="2">The sequence shown here is derived from an EMBL/GenBank/DDBJ whole genome shotgun (WGS) entry which is preliminary data.</text>
</comment>
<evidence type="ECO:0000313" key="3">
    <source>
        <dbReference type="Proteomes" id="UP000287651"/>
    </source>
</evidence>
<gene>
    <name evidence="2" type="ORF">B296_00020890</name>
</gene>
<name>A0A427AMK7_ENSVE</name>
<sequence>EASKWVHHSKGKELTKEDVKSPDRLPTMRELCDQLYEAPSEELMDRVAKSVVWGLHFVGALIDRLYDAGRVVHLLTKKISVLRAKNKELRSGVGPKAVVAIEKRAIELSAKVERLKAALGESK</sequence>